<comment type="caution">
    <text evidence="8">The sequence shown here is derived from an EMBL/GenBank/DDBJ whole genome shotgun (WGS) entry which is preliminary data.</text>
</comment>
<dbReference type="GO" id="GO:0008270">
    <property type="term" value="F:zinc ion binding"/>
    <property type="evidence" value="ECO:0007669"/>
    <property type="project" value="UniProtKB-KW"/>
</dbReference>
<evidence type="ECO:0000256" key="2">
    <source>
        <dbReference type="ARBA" id="ARBA00022771"/>
    </source>
</evidence>
<feature type="compositionally biased region" description="Basic and acidic residues" evidence="5">
    <location>
        <begin position="1317"/>
        <end position="1327"/>
    </location>
</feature>
<dbReference type="EMBL" id="SDAM02001235">
    <property type="protein sequence ID" value="KAH6822634.1"/>
    <property type="molecule type" value="Genomic_DNA"/>
</dbReference>
<feature type="region of interest" description="Disordered" evidence="5">
    <location>
        <begin position="1134"/>
        <end position="1174"/>
    </location>
</feature>
<feature type="region of interest" description="Disordered" evidence="5">
    <location>
        <begin position="908"/>
        <end position="951"/>
    </location>
</feature>
<keyword evidence="2 4" id="KW-0863">Zinc-finger</keyword>
<dbReference type="InterPro" id="IPR011011">
    <property type="entry name" value="Znf_FYVE_PHD"/>
</dbReference>
<feature type="compositionally biased region" description="Basic and acidic residues" evidence="5">
    <location>
        <begin position="53"/>
        <end position="68"/>
    </location>
</feature>
<proteinExistence type="predicted"/>
<reference evidence="8 9" key="1">
    <citation type="journal article" date="2021" name="Nat. Commun.">
        <title>Incipient diploidization of the medicinal plant Perilla within 10,000 years.</title>
        <authorList>
            <person name="Zhang Y."/>
            <person name="Shen Q."/>
            <person name="Leng L."/>
            <person name="Zhang D."/>
            <person name="Chen S."/>
            <person name="Shi Y."/>
            <person name="Ning Z."/>
            <person name="Chen S."/>
        </authorList>
    </citation>
    <scope>NUCLEOTIDE SEQUENCE [LARGE SCALE GENOMIC DNA]</scope>
    <source>
        <strain evidence="9">cv. PC099</strain>
    </source>
</reference>
<evidence type="ECO:0000313" key="9">
    <source>
        <dbReference type="Proteomes" id="UP001190926"/>
    </source>
</evidence>
<dbReference type="Pfam" id="PF00628">
    <property type="entry name" value="PHD"/>
    <property type="match status" value="1"/>
</dbReference>
<dbReference type="InterPro" id="IPR001965">
    <property type="entry name" value="Znf_PHD"/>
</dbReference>
<gene>
    <name evidence="8" type="ORF">C2S53_008075</name>
</gene>
<dbReference type="Gene3D" id="3.30.40.10">
    <property type="entry name" value="Zinc/RING finger domain, C3HC4 (zinc finger)"/>
    <property type="match status" value="2"/>
</dbReference>
<feature type="compositionally biased region" description="Basic and acidic residues" evidence="5">
    <location>
        <begin position="1088"/>
        <end position="1098"/>
    </location>
</feature>
<keyword evidence="9" id="KW-1185">Reference proteome</keyword>
<dbReference type="InterPro" id="IPR001841">
    <property type="entry name" value="Znf_RING"/>
</dbReference>
<evidence type="ECO:0000256" key="4">
    <source>
        <dbReference type="PROSITE-ProRule" id="PRU00175"/>
    </source>
</evidence>
<evidence type="ECO:0000256" key="1">
    <source>
        <dbReference type="ARBA" id="ARBA00022723"/>
    </source>
</evidence>
<feature type="domain" description="PHD-type" evidence="6">
    <location>
        <begin position="263"/>
        <end position="383"/>
    </location>
</feature>
<evidence type="ECO:0000259" key="7">
    <source>
        <dbReference type="PROSITE" id="PS50089"/>
    </source>
</evidence>
<dbReference type="SUPFAM" id="SSF57903">
    <property type="entry name" value="FYVE/PHD zinc finger"/>
    <property type="match status" value="1"/>
</dbReference>
<dbReference type="GO" id="GO:0061630">
    <property type="term" value="F:ubiquitin protein ligase activity"/>
    <property type="evidence" value="ECO:0007669"/>
    <property type="project" value="TreeGrafter"/>
</dbReference>
<dbReference type="SMART" id="SM00249">
    <property type="entry name" value="PHD"/>
    <property type="match status" value="1"/>
</dbReference>
<feature type="region of interest" description="Disordered" evidence="5">
    <location>
        <begin position="1088"/>
        <end position="1119"/>
    </location>
</feature>
<name>A0AAD4IWL7_PERFH</name>
<dbReference type="SUPFAM" id="SSF57850">
    <property type="entry name" value="RING/U-box"/>
    <property type="match status" value="1"/>
</dbReference>
<feature type="domain" description="RING-type" evidence="7">
    <location>
        <begin position="231"/>
        <end position="270"/>
    </location>
</feature>
<keyword evidence="1" id="KW-0479">Metal-binding</keyword>
<protein>
    <submittedName>
        <fullName evidence="8">Uncharacterized protein</fullName>
    </submittedName>
</protein>
<dbReference type="PANTHER" id="PTHR15315">
    <property type="entry name" value="RING FINGER PROTEIN 41, 151"/>
    <property type="match status" value="1"/>
</dbReference>
<feature type="region of interest" description="Disordered" evidence="5">
    <location>
        <begin position="1235"/>
        <end position="1264"/>
    </location>
</feature>
<evidence type="ECO:0000256" key="5">
    <source>
        <dbReference type="SAM" id="MobiDB-lite"/>
    </source>
</evidence>
<accession>A0AAD4IWL7</accession>
<feature type="compositionally biased region" description="Low complexity" evidence="5">
    <location>
        <begin position="1110"/>
        <end position="1119"/>
    </location>
</feature>
<evidence type="ECO:0000259" key="6">
    <source>
        <dbReference type="PROSITE" id="PS50016"/>
    </source>
</evidence>
<feature type="compositionally biased region" description="Basic and acidic residues" evidence="5">
    <location>
        <begin position="1342"/>
        <end position="1364"/>
    </location>
</feature>
<dbReference type="InterPro" id="IPR013083">
    <property type="entry name" value="Znf_RING/FYVE/PHD"/>
</dbReference>
<evidence type="ECO:0000313" key="8">
    <source>
        <dbReference type="EMBL" id="KAH6822634.1"/>
    </source>
</evidence>
<feature type="compositionally biased region" description="Basic and acidic residues" evidence="5">
    <location>
        <begin position="607"/>
        <end position="617"/>
    </location>
</feature>
<feature type="compositionally biased region" description="Polar residues" evidence="5">
    <location>
        <begin position="1247"/>
        <end position="1262"/>
    </location>
</feature>
<dbReference type="GO" id="GO:0016567">
    <property type="term" value="P:protein ubiquitination"/>
    <property type="evidence" value="ECO:0007669"/>
    <property type="project" value="TreeGrafter"/>
</dbReference>
<feature type="compositionally biased region" description="Acidic residues" evidence="5">
    <location>
        <begin position="1160"/>
        <end position="1169"/>
    </location>
</feature>
<dbReference type="Proteomes" id="UP001190926">
    <property type="component" value="Unassembled WGS sequence"/>
</dbReference>
<dbReference type="CDD" id="cd15517">
    <property type="entry name" value="PHD_TCF19_like"/>
    <property type="match status" value="1"/>
</dbReference>
<keyword evidence="3" id="KW-0862">Zinc</keyword>
<dbReference type="PROSITE" id="PS00518">
    <property type="entry name" value="ZF_RING_1"/>
    <property type="match status" value="1"/>
</dbReference>
<feature type="region of interest" description="Disordered" evidence="5">
    <location>
        <begin position="583"/>
        <end position="617"/>
    </location>
</feature>
<sequence length="1443" mass="160806">MSKTAGTRGETAKDFIPKNIMEAIQQQSEKLFKTEMAALTKRLDNMEASMQEQTDRGDRGRGGRGARVEDRRYPHIERERGKYYGSEFEDYDEDDRYSAKVRVKVARRMEGATPEHRRSATRIQTRCKCALIQRGENHQRMRGPVTDAARPDRMRLDRACVAPVLISNHRWVISFIYLQFVRVVKFGSRIPFSGLCGEMDVELVADGTSDDENFGFDDSSEDYLNYEGERCGICMDVVIDRGVLDCCQHWFCFACIDNWASITSLCPLCQNEFQLITCVPVHDTVGSTQTDDETNPRDDEWFIEGKTNNVSFPSYYIDENAVVCLDGDDCKIRSGSVEIREDSDIDTSIACDSCDKWYHAFCVGFDPEGTCEGSWLCPGCTVVKVPQMSDGTLVSRKNYQNGADIAGSDYLAEASFSGRVSVSVADDGETAVVISLVEGNQKSQESGESIVKCSKDMDNKVISGSTSNTLNSEALPDYRNNLEPDSCQQEMEVYLSRHNCHTAMHLVSPAELKICADDTVKRAPAYSNDKMIESGLGLDLAGMKNNDLSEDHVAGYLEANQRSEDLLPAVNMAANETKVFSMKSTMPDEKQTTRGTTGAKRKHRDRRNADHGEREANIEAKLPQKKIKAERDGQPISVTDRTAASFVDDSNTISEKENGTPDIMDIIQETDRRSLKQFGLKNSSDVNPEERETAAGLRLKKIMRRAGDNKDSSVLVQELRKKIREAVRNKSSEELGQNLFDPKLLDAFRAALAGSGAENRKPILDIKAKRSLLQKGKVRESLTKKIYGAGGKRKRAWTRECEVEFWKHRCMKASKPEKIQTLKSVLDLLRDGTDHTKKMPRDDQEPKGSILSRLYLADTSVFPRKNDIKPVSALKAGSTERASKSQLNNQSDINLQKQNTFSGVIVPPLESKETKNHPKGVKSEAASNDAQLKRHPKGTPPTTSFGGVKIPLGKDVASQPNSIKGDKRKWALELLARKTAASGKNMQEKEEDTVILKGNYPLLAQLPKDMRPILAPTRHNKIPAAVRQVQLYRMTEHFLKKANLLAVSQTAETELAVADAVNIEKDVANRSNSKLVYVNLCSQELSRRSEDINSDRATEANPSSTSGCPSAEASEEISNSSLDLLVDEALRKAGLMSDSPPNSPSHLTEDVDNRVGSPENSDEEPDNVIEVDSHPDLDIYGDFEYSLEDDDFFGAGALKNSKLESEPPKMKVLFSFLKPDKPNETLDLADHEVQRDVEPLAGPSDLLESQNKTNAGGSTAESRIQECVVQKSSDDNDEELSLAECEELYGPDIEPLIEKYPETASVMPFGPTVNNELDGRASEDHTNNIRASTDESNEPSFDAEKRENAETKEKTSKCDAKQSENHSMVMKKVETYIKEHIRPLCKSGVITVEQYRWAVGKTTEKVMKYHSKEKNANFLIKEGEKVKKLAEQYVEASQQKTKT</sequence>
<dbReference type="InterPro" id="IPR017907">
    <property type="entry name" value="Znf_RING_CS"/>
</dbReference>
<feature type="region of interest" description="Disordered" evidence="5">
    <location>
        <begin position="46"/>
        <end position="68"/>
    </location>
</feature>
<organism evidence="8 9">
    <name type="scientific">Perilla frutescens var. hirtella</name>
    <name type="common">Perilla citriodora</name>
    <name type="synonym">Perilla setoyensis</name>
    <dbReference type="NCBI Taxonomy" id="608512"/>
    <lineage>
        <taxon>Eukaryota</taxon>
        <taxon>Viridiplantae</taxon>
        <taxon>Streptophyta</taxon>
        <taxon>Embryophyta</taxon>
        <taxon>Tracheophyta</taxon>
        <taxon>Spermatophyta</taxon>
        <taxon>Magnoliopsida</taxon>
        <taxon>eudicotyledons</taxon>
        <taxon>Gunneridae</taxon>
        <taxon>Pentapetalae</taxon>
        <taxon>asterids</taxon>
        <taxon>lamiids</taxon>
        <taxon>Lamiales</taxon>
        <taxon>Lamiaceae</taxon>
        <taxon>Nepetoideae</taxon>
        <taxon>Elsholtzieae</taxon>
        <taxon>Perilla</taxon>
    </lineage>
</organism>
<dbReference type="PANTHER" id="PTHR15315:SF26">
    <property type="entry name" value="E3 UBIQUITIN-PROTEIN LIGASE NRDP1"/>
    <property type="match status" value="1"/>
</dbReference>
<dbReference type="InterPro" id="IPR019787">
    <property type="entry name" value="Znf_PHD-finger"/>
</dbReference>
<dbReference type="SMART" id="SM00184">
    <property type="entry name" value="RING"/>
    <property type="match status" value="2"/>
</dbReference>
<feature type="region of interest" description="Disordered" evidence="5">
    <location>
        <begin position="1310"/>
        <end position="1365"/>
    </location>
</feature>
<evidence type="ECO:0000256" key="3">
    <source>
        <dbReference type="ARBA" id="ARBA00022833"/>
    </source>
</evidence>
<dbReference type="PROSITE" id="PS50016">
    <property type="entry name" value="ZF_PHD_2"/>
    <property type="match status" value="1"/>
</dbReference>
<dbReference type="Pfam" id="PF13639">
    <property type="entry name" value="zf-RING_2"/>
    <property type="match status" value="1"/>
</dbReference>
<dbReference type="PROSITE" id="PS50089">
    <property type="entry name" value="ZF_RING_2"/>
    <property type="match status" value="1"/>
</dbReference>